<dbReference type="WBParaSite" id="PSAMB.scaffold4676size13900.g24897.t1">
    <property type="protein sequence ID" value="PSAMB.scaffold4676size13900.g24897.t1"/>
    <property type="gene ID" value="PSAMB.scaffold4676size13900.g24897"/>
</dbReference>
<sequence length="680" mass="78249">MDGPGWLARGDFKAPESHRKPFNKPTFRQALAIIPMMIRYIVYYLRAWWEGRVRFIDFLSLLRHKPFYGVPCGGIGCGGIGRDFRGGFCKFSLRPGIVEQRVGNVKADQFIVTVRSENRTVYQKVLTAVDVEKKTLSAWDFSFPASDLDYRGLYPRSWTRYNIKSLGLVLTCRQISPVIPHDYENTSMPATVFVWDVENKSEQNYDVTISFTFRNGTGDKRWNQEGHCASEPFQIDGDDVQGIALHHTICDMPCTYVLATRQTNSNAFISTSTFDPSSDGEQIWNELLDNGHFVSHGKSHDPKELGVAICSQFDVTAQGSASAEFALVWHMPLVRFGGKKRLYKRRYAHFLGTEPDAAKDLARRALISYADWEQKIEQWQAPVLENSNVPDWYKSALFNELYFMTDGGSLWMEFDESWRQTEAQMSDYSVRVFKEFGRFGYLESWEYYMINTYDVHFYASFALLSNWPQLQHSLQADFTDQVLHTDNRDMVSLSENKHTVVKTYGCLPHDMGHPGDDPWLLPNAYMLHDTGDWKDLNLKFVLTAYRDHLHIMNGDLAFLKQSYPSIERIIKDGLAHWDIDGDGLIENSGFPDQTYDIWVMKGSSAYCGSLWLAALQSARRIAELLDKKEDADFYEQTLNKARKAFVQKLWTGDYFKFDEHSSSSETVMADQLCGYWFLQA</sequence>
<accession>A0A914WLT6</accession>
<dbReference type="Pfam" id="PF12215">
    <property type="entry name" value="Glyco_hydr_116N"/>
    <property type="match status" value="1"/>
</dbReference>
<proteinExistence type="predicted"/>
<dbReference type="PANTHER" id="PTHR12654">
    <property type="entry name" value="BILE ACID BETA-GLUCOSIDASE-RELATED"/>
    <property type="match status" value="1"/>
</dbReference>
<feature type="region of interest" description="Disordered" evidence="1">
    <location>
        <begin position="1"/>
        <end position="20"/>
    </location>
</feature>
<evidence type="ECO:0000313" key="5">
    <source>
        <dbReference type="WBParaSite" id="PSAMB.scaffold4676size13900.g24897.t1"/>
    </source>
</evidence>
<dbReference type="SUPFAM" id="SSF48208">
    <property type="entry name" value="Six-hairpin glycosidases"/>
    <property type="match status" value="1"/>
</dbReference>
<dbReference type="GO" id="GO:0005975">
    <property type="term" value="P:carbohydrate metabolic process"/>
    <property type="evidence" value="ECO:0007669"/>
    <property type="project" value="InterPro"/>
</dbReference>
<evidence type="ECO:0000313" key="4">
    <source>
        <dbReference type="Proteomes" id="UP000887566"/>
    </source>
</evidence>
<feature type="domain" description="Glycosyl-hydrolase family 116 N-terminal" evidence="3">
    <location>
        <begin position="69"/>
        <end position="372"/>
    </location>
</feature>
<organism evidence="4 5">
    <name type="scientific">Plectus sambesii</name>
    <dbReference type="NCBI Taxonomy" id="2011161"/>
    <lineage>
        <taxon>Eukaryota</taxon>
        <taxon>Metazoa</taxon>
        <taxon>Ecdysozoa</taxon>
        <taxon>Nematoda</taxon>
        <taxon>Chromadorea</taxon>
        <taxon>Plectida</taxon>
        <taxon>Plectina</taxon>
        <taxon>Plectoidea</taxon>
        <taxon>Plectidae</taxon>
        <taxon>Plectus</taxon>
    </lineage>
</organism>
<dbReference type="InterPro" id="IPR006775">
    <property type="entry name" value="GH116_catalytic"/>
</dbReference>
<keyword evidence="4" id="KW-1185">Reference proteome</keyword>
<evidence type="ECO:0000256" key="1">
    <source>
        <dbReference type="SAM" id="MobiDB-lite"/>
    </source>
</evidence>
<feature type="domain" description="Glycosyl-hydrolase family 116 catalytic region" evidence="2">
    <location>
        <begin position="437"/>
        <end position="680"/>
    </location>
</feature>
<dbReference type="InterPro" id="IPR008928">
    <property type="entry name" value="6-hairpin_glycosidase_sf"/>
</dbReference>
<dbReference type="InterPro" id="IPR052566">
    <property type="entry name" value="Non-lysos_glucosylceramidase"/>
</dbReference>
<dbReference type="Gene3D" id="1.50.10.10">
    <property type="match status" value="1"/>
</dbReference>
<evidence type="ECO:0000259" key="2">
    <source>
        <dbReference type="Pfam" id="PF04685"/>
    </source>
</evidence>
<dbReference type="PANTHER" id="PTHR12654:SF0">
    <property type="entry name" value="NON-LYSOSOMAL GLUCOSYLCERAMIDASE"/>
    <property type="match status" value="1"/>
</dbReference>
<name>A0A914WLT6_9BILA</name>
<evidence type="ECO:0000259" key="3">
    <source>
        <dbReference type="Pfam" id="PF12215"/>
    </source>
</evidence>
<feature type="compositionally biased region" description="Basic and acidic residues" evidence="1">
    <location>
        <begin position="10"/>
        <end position="19"/>
    </location>
</feature>
<dbReference type="InterPro" id="IPR012341">
    <property type="entry name" value="6hp_glycosidase-like_sf"/>
</dbReference>
<dbReference type="AlphaFoldDB" id="A0A914WLT6"/>
<dbReference type="GO" id="GO:0008422">
    <property type="term" value="F:beta-glucosidase activity"/>
    <property type="evidence" value="ECO:0007669"/>
    <property type="project" value="TreeGrafter"/>
</dbReference>
<protein>
    <submittedName>
        <fullName evidence="5">Glucosylceramidase</fullName>
    </submittedName>
</protein>
<dbReference type="Pfam" id="PF04685">
    <property type="entry name" value="DUF608"/>
    <property type="match status" value="1"/>
</dbReference>
<dbReference type="InterPro" id="IPR024462">
    <property type="entry name" value="GH116_N"/>
</dbReference>
<reference evidence="5" key="1">
    <citation type="submission" date="2022-11" db="UniProtKB">
        <authorList>
            <consortium name="WormBaseParasite"/>
        </authorList>
    </citation>
    <scope>IDENTIFICATION</scope>
</reference>
<dbReference type="Proteomes" id="UP000887566">
    <property type="component" value="Unplaced"/>
</dbReference>